<organism evidence="1 2">
    <name type="scientific">Romanomermis culicivorax</name>
    <name type="common">Nematode worm</name>
    <dbReference type="NCBI Taxonomy" id="13658"/>
    <lineage>
        <taxon>Eukaryota</taxon>
        <taxon>Metazoa</taxon>
        <taxon>Ecdysozoa</taxon>
        <taxon>Nematoda</taxon>
        <taxon>Enoplea</taxon>
        <taxon>Dorylaimia</taxon>
        <taxon>Mermithida</taxon>
        <taxon>Mermithoidea</taxon>
        <taxon>Mermithidae</taxon>
        <taxon>Romanomermis</taxon>
    </lineage>
</organism>
<keyword evidence="1" id="KW-1185">Reference proteome</keyword>
<protein>
    <submittedName>
        <fullName evidence="2">Uncharacterized protein</fullName>
    </submittedName>
</protein>
<reference evidence="2" key="1">
    <citation type="submission" date="2022-11" db="UniProtKB">
        <authorList>
            <consortium name="WormBaseParasite"/>
        </authorList>
    </citation>
    <scope>IDENTIFICATION</scope>
</reference>
<proteinExistence type="predicted"/>
<dbReference type="AlphaFoldDB" id="A0A915KQY2"/>
<evidence type="ECO:0000313" key="1">
    <source>
        <dbReference type="Proteomes" id="UP000887565"/>
    </source>
</evidence>
<name>A0A915KQY2_ROMCU</name>
<dbReference type="WBParaSite" id="nRc.2.0.1.t41302-RA">
    <property type="protein sequence ID" value="nRc.2.0.1.t41302-RA"/>
    <property type="gene ID" value="nRc.2.0.1.g41302"/>
</dbReference>
<accession>A0A915KQY2</accession>
<sequence length="36" mass="4330">MKIGKKKIKMIDLPPKKIRPNVELKHFKKNRLCKVK</sequence>
<evidence type="ECO:0000313" key="2">
    <source>
        <dbReference type="WBParaSite" id="nRc.2.0.1.t41302-RA"/>
    </source>
</evidence>
<dbReference type="Proteomes" id="UP000887565">
    <property type="component" value="Unplaced"/>
</dbReference>